<keyword evidence="9 22" id="KW-0808">Transferase</keyword>
<feature type="domain" description="Penicillin-binding protein transpeptidase" evidence="20">
    <location>
        <begin position="424"/>
        <end position="678"/>
    </location>
</feature>
<comment type="similarity">
    <text evidence="3">In the C-terminal section; belongs to the transpeptidase family.</text>
</comment>
<dbReference type="InterPro" id="IPR050396">
    <property type="entry name" value="Glycosyltr_51/Transpeptidase"/>
</dbReference>
<comment type="similarity">
    <text evidence="4">In the N-terminal section; belongs to the glycosyltransferase 51 family.</text>
</comment>
<dbReference type="Gene3D" id="1.10.3810.10">
    <property type="entry name" value="Biosynthetic peptidoglycan transglycosylase-like"/>
    <property type="match status" value="1"/>
</dbReference>
<dbReference type="OrthoDB" id="9766909at2"/>
<keyword evidence="13 19" id="KW-0472">Membrane</keyword>
<dbReference type="InterPro" id="IPR036950">
    <property type="entry name" value="PBP_transglycosylase"/>
</dbReference>
<keyword evidence="15" id="KW-0961">Cell wall biogenesis/degradation</keyword>
<evidence type="ECO:0000256" key="8">
    <source>
        <dbReference type="ARBA" id="ARBA00022676"/>
    </source>
</evidence>
<keyword evidence="5" id="KW-1003">Cell membrane</keyword>
<evidence type="ECO:0000256" key="2">
    <source>
        <dbReference type="ARBA" id="ARBA00004752"/>
    </source>
</evidence>
<keyword evidence="10" id="KW-0378">Hydrolase</keyword>
<evidence type="ECO:0000256" key="4">
    <source>
        <dbReference type="ARBA" id="ARBA00007739"/>
    </source>
</evidence>
<evidence type="ECO:0000256" key="10">
    <source>
        <dbReference type="ARBA" id="ARBA00022801"/>
    </source>
</evidence>
<evidence type="ECO:0000256" key="12">
    <source>
        <dbReference type="ARBA" id="ARBA00022984"/>
    </source>
</evidence>
<keyword evidence="6" id="KW-0121">Carboxypeptidase</keyword>
<comment type="catalytic activity">
    <reaction evidence="17">
        <text>[GlcNAc-(1-&gt;4)-Mur2Ac(oyl-L-Ala-gamma-D-Glu-L-Lys-D-Ala-D-Ala)](n)-di-trans,octa-cis-undecaprenyl diphosphate + beta-D-GlcNAc-(1-&gt;4)-Mur2Ac(oyl-L-Ala-gamma-D-Glu-L-Lys-D-Ala-D-Ala)-di-trans,octa-cis-undecaprenyl diphosphate = [GlcNAc-(1-&gt;4)-Mur2Ac(oyl-L-Ala-gamma-D-Glu-L-Lys-D-Ala-D-Ala)](n+1)-di-trans,octa-cis-undecaprenyl diphosphate + di-trans,octa-cis-undecaprenyl diphosphate + H(+)</text>
        <dbReference type="Rhea" id="RHEA:23708"/>
        <dbReference type="Rhea" id="RHEA-COMP:9602"/>
        <dbReference type="Rhea" id="RHEA-COMP:9603"/>
        <dbReference type="ChEBI" id="CHEBI:15378"/>
        <dbReference type="ChEBI" id="CHEBI:58405"/>
        <dbReference type="ChEBI" id="CHEBI:60033"/>
        <dbReference type="ChEBI" id="CHEBI:78435"/>
        <dbReference type="EC" id="2.4.99.28"/>
    </reaction>
</comment>
<evidence type="ECO:0000259" key="21">
    <source>
        <dbReference type="Pfam" id="PF00912"/>
    </source>
</evidence>
<dbReference type="GO" id="GO:0006508">
    <property type="term" value="P:proteolysis"/>
    <property type="evidence" value="ECO:0007669"/>
    <property type="project" value="UniProtKB-KW"/>
</dbReference>
<keyword evidence="12" id="KW-0573">Peptidoglycan synthesis</keyword>
<gene>
    <name evidence="22" type="ORF">MARIT_0245</name>
</gene>
<evidence type="ECO:0000256" key="3">
    <source>
        <dbReference type="ARBA" id="ARBA00007090"/>
    </source>
</evidence>
<reference evidence="22 23" key="1">
    <citation type="submission" date="2016-11" db="EMBL/GenBank/DDBJ databases">
        <authorList>
            <person name="Jaros S."/>
            <person name="Januszkiewicz K."/>
            <person name="Wedrychowicz H."/>
        </authorList>
    </citation>
    <scope>NUCLEOTIDE SEQUENCE [LARGE SCALE GENOMIC DNA]</scope>
    <source>
        <strain evidence="22">NCIMB 2154T</strain>
    </source>
</reference>
<dbReference type="GO" id="GO:0030288">
    <property type="term" value="C:outer membrane-bounded periplasmic space"/>
    <property type="evidence" value="ECO:0007669"/>
    <property type="project" value="TreeGrafter"/>
</dbReference>
<dbReference type="GO" id="GO:0005886">
    <property type="term" value="C:plasma membrane"/>
    <property type="evidence" value="ECO:0007669"/>
    <property type="project" value="UniProtKB-SubCell"/>
</dbReference>
<evidence type="ECO:0000256" key="1">
    <source>
        <dbReference type="ARBA" id="ARBA00004236"/>
    </source>
</evidence>
<evidence type="ECO:0000256" key="6">
    <source>
        <dbReference type="ARBA" id="ARBA00022645"/>
    </source>
</evidence>
<feature type="compositionally biased region" description="Basic and acidic residues" evidence="18">
    <location>
        <begin position="750"/>
        <end position="766"/>
    </location>
</feature>
<sequence>MTKETTTNFTKYVKWFWLIILGGLSSITLMFLLASWGAFGPLPSFEELENPKSDLATEVISSDGKTLGKYYIKANRTPIQYKDLSKNLVDALVATEDERFYEHSGIDFRGTARAVVNFGRKGGASTITQQLAKNLFHKRENANIFKKLTQKIKEWVIAIKLERQYTKPEIISMYLNTQGFLFNATGIRSAARIYFGKEPKDLDLQESAILVAMLKNPRQYNPYRERSKKKSLQRRNVVFSQMEKNGLISEKEKDSLQKLPLKINFTPESHSDGNATYFREHLRDFLKKWAKENPKANGKQYNIYKDGLKVYVTIDSRMQQYAEEAVKEHMANLQQHFFKEQKNNKTAPFYDLEKKQINGILNRAKKNSERYKRLKAAGKSEKEINAIFNKKTEMRVFSWKGDKDTVMSPNDSIKYYKYFLRSGLVAIEPQTGHIKAWVGGINNKHFKYDAVDQQKRQVGSTFKPFVYATAINQLNLSPCDKFPNTLYTIPKGKYGIPEDWTPKNSSQKYGGELSLRDALAQSVNVITARLIDKVAPENVARLAKASGIQSEIQANPSIALGAVELKLLEMVSAYATFANKGLRVSPMMITRIEDKNRTILAQFVPETQEVLSEQSAYVVLNLLKGVTLSGSGQRLRTNWTTLPKVVTGFPYKFTNPIAGKTGTTQNQSDGWFMGIVPNLATGVWTGGEERATHFAGISKGQGATMSLPSWALFMQKCYADKSLNISKDDFEKPSNLSINIDCSGEEPSEGDGKTGEENKQNEEIDF</sequence>
<dbReference type="GO" id="GO:0008955">
    <property type="term" value="F:peptidoglycan glycosyltransferase activity"/>
    <property type="evidence" value="ECO:0007669"/>
    <property type="project" value="UniProtKB-EC"/>
</dbReference>
<evidence type="ECO:0000256" key="5">
    <source>
        <dbReference type="ARBA" id="ARBA00022475"/>
    </source>
</evidence>
<evidence type="ECO:0000256" key="14">
    <source>
        <dbReference type="ARBA" id="ARBA00023268"/>
    </source>
</evidence>
<keyword evidence="19" id="KW-1133">Transmembrane helix</keyword>
<dbReference type="EMBL" id="LT634361">
    <property type="protein sequence ID" value="SFZ80155.1"/>
    <property type="molecule type" value="Genomic_DNA"/>
</dbReference>
<dbReference type="InterPro" id="IPR012338">
    <property type="entry name" value="Beta-lactam/transpept-like"/>
</dbReference>
<proteinExistence type="inferred from homology"/>
<dbReference type="STRING" id="1349785.GCA_000509405_02406"/>
<dbReference type="Gene3D" id="3.40.710.10">
    <property type="entry name" value="DD-peptidase/beta-lactamase superfamily"/>
    <property type="match status" value="2"/>
</dbReference>
<keyword evidence="11" id="KW-0133">Cell shape</keyword>
<evidence type="ECO:0000256" key="9">
    <source>
        <dbReference type="ARBA" id="ARBA00022679"/>
    </source>
</evidence>
<evidence type="ECO:0000256" key="19">
    <source>
        <dbReference type="SAM" id="Phobius"/>
    </source>
</evidence>
<keyword evidence="14" id="KW-0511">Multifunctional enzyme</keyword>
<dbReference type="GO" id="GO:0009252">
    <property type="term" value="P:peptidoglycan biosynthetic process"/>
    <property type="evidence" value="ECO:0007669"/>
    <property type="project" value="UniProtKB-KW"/>
</dbReference>
<name>A0A2H1E699_9FLAO</name>
<comment type="catalytic activity">
    <reaction evidence="16">
        <text>Preferential cleavage: (Ac)2-L-Lys-D-Ala-|-D-Ala. Also transpeptidation of peptidyl-alanyl moieties that are N-acyl substituents of D-alanine.</text>
        <dbReference type="EC" id="3.4.16.4"/>
    </reaction>
</comment>
<dbReference type="GO" id="GO:0071555">
    <property type="term" value="P:cell wall organization"/>
    <property type="evidence" value="ECO:0007669"/>
    <property type="project" value="UniProtKB-KW"/>
</dbReference>
<dbReference type="Pfam" id="PF00912">
    <property type="entry name" value="Transgly"/>
    <property type="match status" value="1"/>
</dbReference>
<evidence type="ECO:0000256" key="7">
    <source>
        <dbReference type="ARBA" id="ARBA00022670"/>
    </source>
</evidence>
<keyword evidence="8 22" id="KW-0328">Glycosyltransferase</keyword>
<dbReference type="PANTHER" id="PTHR32282">
    <property type="entry name" value="BINDING PROTEIN TRANSPEPTIDASE, PUTATIVE-RELATED"/>
    <property type="match status" value="1"/>
</dbReference>
<accession>A0A2H1E699</accession>
<dbReference type="InterPro" id="IPR001264">
    <property type="entry name" value="Glyco_trans_51"/>
</dbReference>
<keyword evidence="19" id="KW-0812">Transmembrane</keyword>
<evidence type="ECO:0000256" key="13">
    <source>
        <dbReference type="ARBA" id="ARBA00023136"/>
    </source>
</evidence>
<dbReference type="GO" id="GO:0009002">
    <property type="term" value="F:serine-type D-Ala-D-Ala carboxypeptidase activity"/>
    <property type="evidence" value="ECO:0007669"/>
    <property type="project" value="UniProtKB-EC"/>
</dbReference>
<keyword evidence="7" id="KW-0645">Protease</keyword>
<evidence type="ECO:0000313" key="23">
    <source>
        <dbReference type="Proteomes" id="UP000231564"/>
    </source>
</evidence>
<dbReference type="AlphaFoldDB" id="A0A2H1E699"/>
<comment type="pathway">
    <text evidence="2">Cell wall biogenesis; peptidoglycan biosynthesis.</text>
</comment>
<dbReference type="PANTHER" id="PTHR32282:SF11">
    <property type="entry name" value="PENICILLIN-BINDING PROTEIN 1B"/>
    <property type="match status" value="1"/>
</dbReference>
<evidence type="ECO:0000256" key="16">
    <source>
        <dbReference type="ARBA" id="ARBA00034000"/>
    </source>
</evidence>
<keyword evidence="23" id="KW-1185">Reference proteome</keyword>
<evidence type="ECO:0000256" key="18">
    <source>
        <dbReference type="SAM" id="MobiDB-lite"/>
    </source>
</evidence>
<protein>
    <submittedName>
        <fullName evidence="22">Penicillin-binding protein 1A, family GT51</fullName>
        <ecNumber evidence="22">2.4.1.129</ecNumber>
    </submittedName>
</protein>
<dbReference type="GeneID" id="47721849"/>
<comment type="subcellular location">
    <subcellularLocation>
        <location evidence="1">Cell membrane</location>
    </subcellularLocation>
</comment>
<evidence type="ECO:0000313" key="22">
    <source>
        <dbReference type="EMBL" id="SFZ80155.1"/>
    </source>
</evidence>
<dbReference type="Proteomes" id="UP000231564">
    <property type="component" value="Chromosome MARIT"/>
</dbReference>
<dbReference type="Pfam" id="PF00905">
    <property type="entry name" value="Transpeptidase"/>
    <property type="match status" value="1"/>
</dbReference>
<dbReference type="SUPFAM" id="SSF56601">
    <property type="entry name" value="beta-lactamase/transpeptidase-like"/>
    <property type="match status" value="1"/>
</dbReference>
<dbReference type="RefSeq" id="WP_100210546.1">
    <property type="nucleotide sequence ID" value="NZ_CP138495.1"/>
</dbReference>
<evidence type="ECO:0000256" key="15">
    <source>
        <dbReference type="ARBA" id="ARBA00023316"/>
    </source>
</evidence>
<feature type="region of interest" description="Disordered" evidence="18">
    <location>
        <begin position="736"/>
        <end position="766"/>
    </location>
</feature>
<dbReference type="GO" id="GO:0008658">
    <property type="term" value="F:penicillin binding"/>
    <property type="evidence" value="ECO:0007669"/>
    <property type="project" value="InterPro"/>
</dbReference>
<evidence type="ECO:0000256" key="11">
    <source>
        <dbReference type="ARBA" id="ARBA00022960"/>
    </source>
</evidence>
<dbReference type="InterPro" id="IPR023346">
    <property type="entry name" value="Lysozyme-like_dom_sf"/>
</dbReference>
<organism evidence="22 23">
    <name type="scientific">Tenacibaculum maritimum NCIMB 2154</name>
    <dbReference type="NCBI Taxonomy" id="1349785"/>
    <lineage>
        <taxon>Bacteria</taxon>
        <taxon>Pseudomonadati</taxon>
        <taxon>Bacteroidota</taxon>
        <taxon>Flavobacteriia</taxon>
        <taxon>Flavobacteriales</taxon>
        <taxon>Flavobacteriaceae</taxon>
        <taxon>Tenacibaculum</taxon>
    </lineage>
</organism>
<feature type="transmembrane region" description="Helical" evidence="19">
    <location>
        <begin position="12"/>
        <end position="39"/>
    </location>
</feature>
<dbReference type="InterPro" id="IPR001460">
    <property type="entry name" value="PCN-bd_Tpept"/>
</dbReference>
<feature type="domain" description="Glycosyl transferase family 51" evidence="21">
    <location>
        <begin position="64"/>
        <end position="242"/>
    </location>
</feature>
<dbReference type="EC" id="2.4.1.129" evidence="22"/>
<evidence type="ECO:0000259" key="20">
    <source>
        <dbReference type="Pfam" id="PF00905"/>
    </source>
</evidence>
<evidence type="ECO:0000256" key="17">
    <source>
        <dbReference type="ARBA" id="ARBA00049902"/>
    </source>
</evidence>
<dbReference type="KEGG" id="tmar:MARIT_0245"/>
<dbReference type="SUPFAM" id="SSF53955">
    <property type="entry name" value="Lysozyme-like"/>
    <property type="match status" value="1"/>
</dbReference>
<dbReference type="GO" id="GO:0008360">
    <property type="term" value="P:regulation of cell shape"/>
    <property type="evidence" value="ECO:0007669"/>
    <property type="project" value="UniProtKB-KW"/>
</dbReference>